<dbReference type="RefSeq" id="WP_104485232.1">
    <property type="nucleotide sequence ID" value="NZ_BMYB01000004.1"/>
</dbReference>
<dbReference type="InterPro" id="IPR021866">
    <property type="entry name" value="SpoIIAA-like"/>
</dbReference>
<protein>
    <recommendedName>
        <fullName evidence="3">STAS/SEC14 domain-containing protein</fullName>
    </recommendedName>
</protein>
<gene>
    <name evidence="1" type="ORF">UN63_02675</name>
</gene>
<proteinExistence type="predicted"/>
<keyword evidence="2" id="KW-1185">Reference proteome</keyword>
<dbReference type="InterPro" id="IPR038396">
    <property type="entry name" value="SpoIIAA-like_sf"/>
</dbReference>
<dbReference type="SUPFAM" id="SSF52091">
    <property type="entry name" value="SpoIIaa-like"/>
    <property type="match status" value="1"/>
</dbReference>
<evidence type="ECO:0008006" key="3">
    <source>
        <dbReference type="Google" id="ProtNLM"/>
    </source>
</evidence>
<organism evidence="1 2">
    <name type="scientific">Oceanisphaera arctica</name>
    <dbReference type="NCBI Taxonomy" id="641510"/>
    <lineage>
        <taxon>Bacteria</taxon>
        <taxon>Pseudomonadati</taxon>
        <taxon>Pseudomonadota</taxon>
        <taxon>Gammaproteobacteria</taxon>
        <taxon>Aeromonadales</taxon>
        <taxon>Aeromonadaceae</taxon>
        <taxon>Oceanisphaera</taxon>
    </lineage>
</organism>
<dbReference type="Pfam" id="PF11964">
    <property type="entry name" value="SpoIIAA-like"/>
    <property type="match status" value="1"/>
</dbReference>
<accession>A0A2P5TQU1</accession>
<evidence type="ECO:0000313" key="1">
    <source>
        <dbReference type="EMBL" id="PPL18081.1"/>
    </source>
</evidence>
<dbReference type="OrthoDB" id="7619266at2"/>
<dbReference type="EMBL" id="MPZM01000003">
    <property type="protein sequence ID" value="PPL18081.1"/>
    <property type="molecule type" value="Genomic_DNA"/>
</dbReference>
<comment type="caution">
    <text evidence="1">The sequence shown here is derived from an EMBL/GenBank/DDBJ whole genome shotgun (WGS) entry which is preliminary data.</text>
</comment>
<dbReference type="Gene3D" id="3.40.50.10600">
    <property type="entry name" value="SpoIIaa-like domains"/>
    <property type="match status" value="1"/>
</dbReference>
<evidence type="ECO:0000313" key="2">
    <source>
        <dbReference type="Proteomes" id="UP000242231"/>
    </source>
</evidence>
<sequence>MFNITLKGANRLDIEFSGQLDSDDMKAMLDELVKKSESMNNGRMLYRIGEFDWPTLGAIGVELSRLPELFRMIRRFDKVAVIAEQGWVRTASKLEGALIPGLDIKAFEPAQESEAQAWLAR</sequence>
<dbReference type="AlphaFoldDB" id="A0A2P5TQU1"/>
<reference evidence="2" key="1">
    <citation type="submission" date="2016-11" db="EMBL/GenBank/DDBJ databases">
        <authorList>
            <person name="Sisinthy S."/>
            <person name="Ara S."/>
            <person name="Gundlapally S.R."/>
        </authorList>
    </citation>
    <scope>NUCLEOTIDE SEQUENCE [LARGE SCALE GENOMIC DNA]</scope>
    <source>
        <strain evidence="2">V1-41</strain>
    </source>
</reference>
<name>A0A2P5TQU1_9GAMM</name>
<dbReference type="InterPro" id="IPR036513">
    <property type="entry name" value="STAS_dom_sf"/>
</dbReference>
<dbReference type="Proteomes" id="UP000242231">
    <property type="component" value="Unassembled WGS sequence"/>
</dbReference>